<sequence length="563" mass="62441">MPLHKSIILLKMTQDNDEEQSGVEQSLLNDAETGQNIRVTQNKRESAAGELMDIIIKKVKSSETLTKLDQKSQGQNPEFIIPKKIKRRALIMQVFMACLATFTALSSGMALGFPAITLQALTNQTISGPLTLNSDQGSWFASINTIACPFGGLFSAYILDKLGRKRTLILINFISIISWGIMAFASKTDFTLMYTQLLVARFLIGINIGLTSAPPSIYSAEISYPHIRGRLTLGTSFMIALGILWIYLFGYFFPEDWRLVSGISAAVCVVSLIALIPMPETPVYLASKGKDKKAEKSLKIFRGARKHETQRPDIMSELEQLQIQAASDKVKRDNGSSMEMLTHPEVYKPLLHMIALFAVQQFSGIFVIIVYAANFAEASHVAIDSFLAAVLIGVARVIATICIFFVMDKFGRKPPLLFSGIMMTICMYGLSAYNYFEISGVGWLPGLLLILFIFTSTIGFLSVPFAMIAEVFPRKARGLGAGLSITAAYFLFFVALKLYPTMVEYLDNVKIFGIYGTVSLIGVFFVHFILIETKGKTLEQIEAHFKNKNNVESVENDRVFQIS</sequence>
<dbReference type="GO" id="GO:0051119">
    <property type="term" value="F:sugar transmembrane transporter activity"/>
    <property type="evidence" value="ECO:0007669"/>
    <property type="project" value="InterPro"/>
</dbReference>
<keyword evidence="6" id="KW-0325">Glycoprotein</keyword>
<reference evidence="11" key="2">
    <citation type="submission" date="2018-07" db="EMBL/GenBank/DDBJ databases">
        <authorList>
            <person name="Quirk P.G."/>
            <person name="Krulwich T.A."/>
        </authorList>
    </citation>
    <scope>NUCLEOTIDE SEQUENCE</scope>
</reference>
<evidence type="ECO:0000256" key="2">
    <source>
        <dbReference type="ARBA" id="ARBA00022475"/>
    </source>
</evidence>
<dbReference type="PANTHER" id="PTHR48021:SF89">
    <property type="entry name" value="FI02132P-RELATED"/>
    <property type="match status" value="1"/>
</dbReference>
<keyword evidence="4 8" id="KW-1133">Transmembrane helix</keyword>
<dbReference type="VEuPathDB" id="VectorBase:CSON009840"/>
<dbReference type="EMBL" id="UFQT01000393">
    <property type="protein sequence ID" value="SSX23939.1"/>
    <property type="molecule type" value="Genomic_DNA"/>
</dbReference>
<feature type="transmembrane region" description="Helical" evidence="8">
    <location>
        <begin position="350"/>
        <end position="373"/>
    </location>
</feature>
<accession>A0A336KFF0</accession>
<feature type="transmembrane region" description="Helical" evidence="8">
    <location>
        <begin position="231"/>
        <end position="253"/>
    </location>
</feature>
<dbReference type="PRINTS" id="PR00171">
    <property type="entry name" value="SUGRTRNSPORT"/>
</dbReference>
<comment type="similarity">
    <text evidence="7">Belongs to the major facilitator superfamily. Sugar transporter (TC 2.A.1.1) family.</text>
</comment>
<dbReference type="GO" id="GO:0005886">
    <property type="term" value="C:plasma membrane"/>
    <property type="evidence" value="ECO:0007669"/>
    <property type="project" value="UniProtKB-SubCell"/>
</dbReference>
<feature type="domain" description="Major facilitator superfamily (MFS) profile" evidence="9">
    <location>
        <begin position="100"/>
        <end position="534"/>
    </location>
</feature>
<evidence type="ECO:0000256" key="8">
    <source>
        <dbReference type="SAM" id="Phobius"/>
    </source>
</evidence>
<evidence type="ECO:0000256" key="3">
    <source>
        <dbReference type="ARBA" id="ARBA00022692"/>
    </source>
</evidence>
<dbReference type="CDD" id="cd17358">
    <property type="entry name" value="MFS_GLUT6_8_Class3_like"/>
    <property type="match status" value="1"/>
</dbReference>
<feature type="transmembrane region" description="Helical" evidence="8">
    <location>
        <begin position="416"/>
        <end position="436"/>
    </location>
</feature>
<evidence type="ECO:0000256" key="1">
    <source>
        <dbReference type="ARBA" id="ARBA00004651"/>
    </source>
</evidence>
<feature type="transmembrane region" description="Helical" evidence="8">
    <location>
        <begin position="138"/>
        <end position="159"/>
    </location>
</feature>
<keyword evidence="2" id="KW-1003">Cell membrane</keyword>
<feature type="transmembrane region" description="Helical" evidence="8">
    <location>
        <begin position="385"/>
        <end position="407"/>
    </location>
</feature>
<dbReference type="SUPFAM" id="SSF103473">
    <property type="entry name" value="MFS general substrate transporter"/>
    <property type="match status" value="1"/>
</dbReference>
<dbReference type="InterPro" id="IPR005828">
    <property type="entry name" value="MFS_sugar_transport-like"/>
</dbReference>
<evidence type="ECO:0000259" key="9">
    <source>
        <dbReference type="PROSITE" id="PS50850"/>
    </source>
</evidence>
<feature type="transmembrane region" description="Helical" evidence="8">
    <location>
        <begin position="94"/>
        <end position="118"/>
    </location>
</feature>
<reference evidence="10" key="1">
    <citation type="submission" date="2018-04" db="EMBL/GenBank/DDBJ databases">
        <authorList>
            <person name="Go L.Y."/>
            <person name="Mitchell J.A."/>
        </authorList>
    </citation>
    <scope>NUCLEOTIDE SEQUENCE</scope>
    <source>
        <tissue evidence="10">Whole organism</tissue>
    </source>
</reference>
<evidence type="ECO:0000313" key="11">
    <source>
        <dbReference type="EMBL" id="SSX23939.1"/>
    </source>
</evidence>
<dbReference type="PANTHER" id="PTHR48021">
    <property type="match status" value="1"/>
</dbReference>
<evidence type="ECO:0000313" key="10">
    <source>
        <dbReference type="EMBL" id="SSX03574.1"/>
    </source>
</evidence>
<gene>
    <name evidence="10" type="primary">CSON009840</name>
</gene>
<feature type="transmembrane region" description="Helical" evidence="8">
    <location>
        <begin position="511"/>
        <end position="531"/>
    </location>
</feature>
<feature type="transmembrane region" description="Helical" evidence="8">
    <location>
        <begin position="259"/>
        <end position="278"/>
    </location>
</feature>
<keyword evidence="5 8" id="KW-0472">Membrane</keyword>
<dbReference type="PROSITE" id="PS50850">
    <property type="entry name" value="MFS"/>
    <property type="match status" value="1"/>
</dbReference>
<feature type="transmembrane region" description="Helical" evidence="8">
    <location>
        <begin position="168"/>
        <end position="186"/>
    </location>
</feature>
<dbReference type="Gene3D" id="1.20.1250.20">
    <property type="entry name" value="MFS general substrate transporter like domains"/>
    <property type="match status" value="1"/>
</dbReference>
<keyword evidence="3 8" id="KW-0812">Transmembrane</keyword>
<dbReference type="FunFam" id="1.20.1250.20:FF:000249">
    <property type="entry name" value="facilitated trehalose transporter Tret1"/>
    <property type="match status" value="1"/>
</dbReference>
<feature type="transmembrane region" description="Helical" evidence="8">
    <location>
        <begin position="192"/>
        <end position="210"/>
    </location>
</feature>
<evidence type="ECO:0000256" key="7">
    <source>
        <dbReference type="RuleBase" id="RU003346"/>
    </source>
</evidence>
<dbReference type="InterPro" id="IPR005829">
    <property type="entry name" value="Sugar_transporter_CS"/>
</dbReference>
<dbReference type="PROSITE" id="PS00216">
    <property type="entry name" value="SUGAR_TRANSPORT_1"/>
    <property type="match status" value="1"/>
</dbReference>
<dbReference type="Pfam" id="PF00083">
    <property type="entry name" value="Sugar_tr"/>
    <property type="match status" value="1"/>
</dbReference>
<dbReference type="InterPro" id="IPR044775">
    <property type="entry name" value="MFS_ERD6/Tret1-like"/>
</dbReference>
<evidence type="ECO:0000256" key="6">
    <source>
        <dbReference type="ARBA" id="ARBA00023180"/>
    </source>
</evidence>
<comment type="subcellular location">
    <subcellularLocation>
        <location evidence="1">Cell membrane</location>
        <topology evidence="1">Multi-pass membrane protein</topology>
    </subcellularLocation>
</comment>
<dbReference type="OMA" id="INNMACP"/>
<dbReference type="NCBIfam" id="TIGR00879">
    <property type="entry name" value="SP"/>
    <property type="match status" value="1"/>
</dbReference>
<evidence type="ECO:0000256" key="4">
    <source>
        <dbReference type="ARBA" id="ARBA00022989"/>
    </source>
</evidence>
<dbReference type="InterPro" id="IPR050549">
    <property type="entry name" value="MFS_Trehalose_Transporter"/>
</dbReference>
<dbReference type="EMBL" id="UFQS01000393">
    <property type="protein sequence ID" value="SSX03574.1"/>
    <property type="molecule type" value="Genomic_DNA"/>
</dbReference>
<dbReference type="InterPro" id="IPR020846">
    <property type="entry name" value="MFS_dom"/>
</dbReference>
<proteinExistence type="inferred from homology"/>
<name>A0A336KFF0_CULSO</name>
<evidence type="ECO:0000256" key="5">
    <source>
        <dbReference type="ARBA" id="ARBA00023136"/>
    </source>
</evidence>
<feature type="transmembrane region" description="Helical" evidence="8">
    <location>
        <begin position="442"/>
        <end position="467"/>
    </location>
</feature>
<dbReference type="InterPro" id="IPR036259">
    <property type="entry name" value="MFS_trans_sf"/>
</dbReference>
<dbReference type="InterPro" id="IPR003663">
    <property type="entry name" value="Sugar/inositol_transpt"/>
</dbReference>
<dbReference type="AlphaFoldDB" id="A0A336KFF0"/>
<organism evidence="10">
    <name type="scientific">Culicoides sonorensis</name>
    <name type="common">Biting midge</name>
    <dbReference type="NCBI Taxonomy" id="179676"/>
    <lineage>
        <taxon>Eukaryota</taxon>
        <taxon>Metazoa</taxon>
        <taxon>Ecdysozoa</taxon>
        <taxon>Arthropoda</taxon>
        <taxon>Hexapoda</taxon>
        <taxon>Insecta</taxon>
        <taxon>Pterygota</taxon>
        <taxon>Neoptera</taxon>
        <taxon>Endopterygota</taxon>
        <taxon>Diptera</taxon>
        <taxon>Nematocera</taxon>
        <taxon>Chironomoidea</taxon>
        <taxon>Ceratopogonidae</taxon>
        <taxon>Ceratopogoninae</taxon>
        <taxon>Culicoides</taxon>
        <taxon>Monoculicoides</taxon>
    </lineage>
</organism>
<feature type="transmembrane region" description="Helical" evidence="8">
    <location>
        <begin position="479"/>
        <end position="499"/>
    </location>
</feature>
<protein>
    <submittedName>
        <fullName evidence="10">CSON009840 protein</fullName>
    </submittedName>
</protein>
<keyword evidence="7" id="KW-0813">Transport</keyword>
<dbReference type="PROSITE" id="PS00217">
    <property type="entry name" value="SUGAR_TRANSPORT_2"/>
    <property type="match status" value="1"/>
</dbReference>